<proteinExistence type="predicted"/>
<evidence type="ECO:0000259" key="2">
    <source>
        <dbReference type="Pfam" id="PF13166"/>
    </source>
</evidence>
<sequence>MISRITLQGVASYSADTPQTIEGLLRINCFYGLNGSGKSTIAKYLQTPTELDFVSCAVTPDIEEGVIVYNQKFVKDNFWDSTQQPGVFTVNEENVEAEKAIEVAEAKIEQLKKQQRDIQAQADKVK</sequence>
<feature type="coiled-coil region" evidence="1">
    <location>
        <begin position="94"/>
        <end position="124"/>
    </location>
</feature>
<organism evidence="3">
    <name type="scientific">marine metagenome</name>
    <dbReference type="NCBI Taxonomy" id="408172"/>
    <lineage>
        <taxon>unclassified sequences</taxon>
        <taxon>metagenomes</taxon>
        <taxon>ecological metagenomes</taxon>
    </lineage>
</organism>
<dbReference type="Gene3D" id="3.40.50.300">
    <property type="entry name" value="P-loop containing nucleotide triphosphate hydrolases"/>
    <property type="match status" value="1"/>
</dbReference>
<evidence type="ECO:0000256" key="1">
    <source>
        <dbReference type="SAM" id="Coils"/>
    </source>
</evidence>
<feature type="domain" description="Protein CR006 P-loop" evidence="2">
    <location>
        <begin position="10"/>
        <end position="124"/>
    </location>
</feature>
<dbReference type="InterPro" id="IPR026866">
    <property type="entry name" value="CR006_AAA"/>
</dbReference>
<name>A0A382WAS7_9ZZZZ</name>
<gene>
    <name evidence="3" type="ORF">METZ01_LOCUS408821</name>
</gene>
<dbReference type="Pfam" id="PF13166">
    <property type="entry name" value="AAA_13"/>
    <property type="match status" value="1"/>
</dbReference>
<accession>A0A382WAS7</accession>
<dbReference type="AlphaFoldDB" id="A0A382WAS7"/>
<evidence type="ECO:0000313" key="3">
    <source>
        <dbReference type="EMBL" id="SVD55967.1"/>
    </source>
</evidence>
<dbReference type="EMBL" id="UINC01158429">
    <property type="protein sequence ID" value="SVD55967.1"/>
    <property type="molecule type" value="Genomic_DNA"/>
</dbReference>
<protein>
    <recommendedName>
        <fullName evidence="2">Protein CR006 P-loop domain-containing protein</fullName>
    </recommendedName>
</protein>
<dbReference type="SUPFAM" id="SSF52540">
    <property type="entry name" value="P-loop containing nucleoside triphosphate hydrolases"/>
    <property type="match status" value="1"/>
</dbReference>
<reference evidence="3" key="1">
    <citation type="submission" date="2018-05" db="EMBL/GenBank/DDBJ databases">
        <authorList>
            <person name="Lanie J.A."/>
            <person name="Ng W.-L."/>
            <person name="Kazmierczak K.M."/>
            <person name="Andrzejewski T.M."/>
            <person name="Davidsen T.M."/>
            <person name="Wayne K.J."/>
            <person name="Tettelin H."/>
            <person name="Glass J.I."/>
            <person name="Rusch D."/>
            <person name="Podicherti R."/>
            <person name="Tsui H.-C.T."/>
            <person name="Winkler M.E."/>
        </authorList>
    </citation>
    <scope>NUCLEOTIDE SEQUENCE</scope>
</reference>
<feature type="non-terminal residue" evidence="3">
    <location>
        <position position="126"/>
    </location>
</feature>
<keyword evidence="1" id="KW-0175">Coiled coil</keyword>
<dbReference type="InterPro" id="IPR027417">
    <property type="entry name" value="P-loop_NTPase"/>
</dbReference>